<dbReference type="Pfam" id="PF12697">
    <property type="entry name" value="Abhydrolase_6"/>
    <property type="match status" value="1"/>
</dbReference>
<dbReference type="InterPro" id="IPR052897">
    <property type="entry name" value="Sec-Metab_Biosynth_Hydrolase"/>
</dbReference>
<reference evidence="2 3" key="1">
    <citation type="submission" date="2016-08" db="EMBL/GenBank/DDBJ databases">
        <title>Genome sequence of Clavibacter michiganensis subsp. michiganensis strain CASJ007.</title>
        <authorList>
            <person name="Thapa S.P."/>
            <person name="Coaker G."/>
        </authorList>
    </citation>
    <scope>NUCLEOTIDE SEQUENCE [LARGE SCALE GENOMIC DNA]</scope>
    <source>
        <strain evidence="2">CASJ007</strain>
    </source>
</reference>
<dbReference type="GO" id="GO:0016787">
    <property type="term" value="F:hydrolase activity"/>
    <property type="evidence" value="ECO:0007669"/>
    <property type="project" value="UniProtKB-KW"/>
</dbReference>
<keyword evidence="2" id="KW-0378">Hydrolase</keyword>
<proteinExistence type="predicted"/>
<gene>
    <name evidence="2" type="ORF">CMMCAS07_07630</name>
</gene>
<dbReference type="AlphaFoldDB" id="A0A251XNM0"/>
<dbReference type="Gene3D" id="3.40.50.1820">
    <property type="entry name" value="alpha/beta hydrolase"/>
    <property type="match status" value="1"/>
</dbReference>
<dbReference type="PANTHER" id="PTHR37017:SF11">
    <property type="entry name" value="ESTERASE_LIPASE_THIOESTERASE DOMAIN-CONTAINING PROTEIN"/>
    <property type="match status" value="1"/>
</dbReference>
<comment type="caution">
    <text evidence="2">The sequence shown here is derived from an EMBL/GenBank/DDBJ whole genome shotgun (WGS) entry which is preliminary data.</text>
</comment>
<dbReference type="SUPFAM" id="SSF53474">
    <property type="entry name" value="alpha/beta-Hydrolases"/>
    <property type="match status" value="1"/>
</dbReference>
<dbReference type="InterPro" id="IPR000073">
    <property type="entry name" value="AB_hydrolase_1"/>
</dbReference>
<evidence type="ECO:0000259" key="1">
    <source>
        <dbReference type="Pfam" id="PF12697"/>
    </source>
</evidence>
<dbReference type="Proteomes" id="UP000195062">
    <property type="component" value="Unassembled WGS sequence"/>
</dbReference>
<name>A0A251XNM0_CLAMM</name>
<organism evidence="2 3">
    <name type="scientific">Clavibacter michiganensis subsp. michiganensis</name>
    <dbReference type="NCBI Taxonomy" id="33013"/>
    <lineage>
        <taxon>Bacteria</taxon>
        <taxon>Bacillati</taxon>
        <taxon>Actinomycetota</taxon>
        <taxon>Actinomycetes</taxon>
        <taxon>Micrococcales</taxon>
        <taxon>Microbacteriaceae</taxon>
        <taxon>Clavibacter</taxon>
    </lineage>
</organism>
<protein>
    <submittedName>
        <fullName evidence="2">Alpha/beta hydrolase family protein</fullName>
    </submittedName>
</protein>
<keyword evidence="3" id="KW-1185">Reference proteome</keyword>
<accession>A0A251XNM0</accession>
<sequence>MELVFVHGALVRDGAWWWGATAELLRERTGIRSRALALPSCGETTAGEMAGGLVADAAALRRALDGIDDGQAIVVGHSYGGTVIAEAGPHAAVAHLVLISSYLPDVGQAQALILGGEADPVTLEDAGDRALRVAGLDAASFGARFLQDADPATQQQAWARVTRQAAGAFVTPTTAAGWRGVDSTYLVCADDRSTSVELQRAHAARATRAVELPTGHHPFVTRPDLVVDAIAALRAAERGASLRRAARR</sequence>
<feature type="domain" description="AB hydrolase-1" evidence="1">
    <location>
        <begin position="3"/>
        <end position="229"/>
    </location>
</feature>
<dbReference type="PANTHER" id="PTHR37017">
    <property type="entry name" value="AB HYDROLASE-1 DOMAIN-CONTAINING PROTEIN-RELATED"/>
    <property type="match status" value="1"/>
</dbReference>
<dbReference type="EMBL" id="MDHH01000001">
    <property type="protein sequence ID" value="OUE04803.1"/>
    <property type="molecule type" value="Genomic_DNA"/>
</dbReference>
<evidence type="ECO:0000313" key="3">
    <source>
        <dbReference type="Proteomes" id="UP000195062"/>
    </source>
</evidence>
<evidence type="ECO:0000313" key="2">
    <source>
        <dbReference type="EMBL" id="OUE04803.1"/>
    </source>
</evidence>
<dbReference type="InterPro" id="IPR029058">
    <property type="entry name" value="AB_hydrolase_fold"/>
</dbReference>